<evidence type="ECO:0000313" key="7">
    <source>
        <dbReference type="Proteomes" id="UP000663826"/>
    </source>
</evidence>
<dbReference type="FunFam" id="3.20.20.100:FF:000015">
    <property type="entry name" value="Oxidoreductase, aldo/keto reductase family"/>
    <property type="match status" value="1"/>
</dbReference>
<dbReference type="Pfam" id="PF00248">
    <property type="entry name" value="Aldo_ket_red"/>
    <property type="match status" value="2"/>
</dbReference>
<name>A0A8H3GH75_9AGAM</name>
<proteinExistence type="inferred from homology"/>
<comment type="caution">
    <text evidence="6">The sequence shown here is derived from an EMBL/GenBank/DDBJ whole genome shotgun (WGS) entry which is preliminary data.</text>
</comment>
<feature type="binding site" evidence="4">
    <location>
        <position position="110"/>
    </location>
    <ligand>
        <name>substrate</name>
    </ligand>
</feature>
<dbReference type="PANTHER" id="PTHR43827">
    <property type="entry name" value="2,5-DIKETO-D-GLUCONIC ACID REDUCTASE"/>
    <property type="match status" value="1"/>
</dbReference>
<dbReference type="PROSITE" id="PS00798">
    <property type="entry name" value="ALDOKETO_REDUCTASE_1"/>
    <property type="match status" value="1"/>
</dbReference>
<evidence type="ECO:0000256" key="2">
    <source>
        <dbReference type="ARBA" id="ARBA00023002"/>
    </source>
</evidence>
<dbReference type="Gene3D" id="3.20.20.100">
    <property type="entry name" value="NADP-dependent oxidoreductase domain"/>
    <property type="match status" value="1"/>
</dbReference>
<dbReference type="PRINTS" id="PR00069">
    <property type="entry name" value="ALDKETRDTASE"/>
</dbReference>
<feature type="domain" description="NADP-dependent oxidoreductase" evidence="5">
    <location>
        <begin position="35"/>
        <end position="194"/>
    </location>
</feature>
<dbReference type="PROSITE" id="PS00063">
    <property type="entry name" value="ALDOKETO_REDUCTASE_3"/>
    <property type="match status" value="1"/>
</dbReference>
<dbReference type="CDD" id="cd19071">
    <property type="entry name" value="AKR_AKR1-5-like"/>
    <property type="match status" value="1"/>
</dbReference>
<gene>
    <name evidence="6" type="ORF">RDB_LOCUS81047</name>
</gene>
<dbReference type="EMBL" id="CAJMWQ010001505">
    <property type="protein sequence ID" value="CAE6453818.1"/>
    <property type="molecule type" value="Genomic_DNA"/>
</dbReference>
<dbReference type="PROSITE" id="PS00062">
    <property type="entry name" value="ALDOKETO_REDUCTASE_2"/>
    <property type="match status" value="1"/>
</dbReference>
<evidence type="ECO:0000256" key="3">
    <source>
        <dbReference type="PIRSR" id="PIRSR000097-1"/>
    </source>
</evidence>
<dbReference type="GO" id="GO:0016491">
    <property type="term" value="F:oxidoreductase activity"/>
    <property type="evidence" value="ECO:0007669"/>
    <property type="project" value="UniProtKB-KW"/>
</dbReference>
<dbReference type="InterPro" id="IPR018170">
    <property type="entry name" value="Aldo/ket_reductase_CS"/>
</dbReference>
<dbReference type="PIRSF" id="PIRSF000097">
    <property type="entry name" value="AKR"/>
    <property type="match status" value="1"/>
</dbReference>
<evidence type="ECO:0000256" key="4">
    <source>
        <dbReference type="PIRSR" id="PIRSR000097-2"/>
    </source>
</evidence>
<dbReference type="InterPro" id="IPR020471">
    <property type="entry name" value="AKR"/>
</dbReference>
<evidence type="ECO:0000259" key="5">
    <source>
        <dbReference type="Pfam" id="PF00248"/>
    </source>
</evidence>
<feature type="active site" description="Proton donor" evidence="3">
    <location>
        <position position="51"/>
    </location>
</feature>
<evidence type="ECO:0000313" key="6">
    <source>
        <dbReference type="EMBL" id="CAE6453818.1"/>
    </source>
</evidence>
<dbReference type="InterPro" id="IPR036812">
    <property type="entry name" value="NAD(P)_OxRdtase_dom_sf"/>
</dbReference>
<evidence type="ECO:0000256" key="1">
    <source>
        <dbReference type="ARBA" id="ARBA00007905"/>
    </source>
</evidence>
<dbReference type="AlphaFoldDB" id="A0A8H3GH75"/>
<accession>A0A8H3GH75</accession>
<comment type="similarity">
    <text evidence="1">Belongs to the aldo/keto reductase family.</text>
</comment>
<sequence length="277" mass="30944">MALSLLSTIRLSSGAVMPLVGLGVYQNYDAKTSCLLAFKHGYRHIDSAQMYRNESAVGQAIKESGIAREEVFVRHTNLNSDQVCFEVSWRHSKENGIDSRVDYIDLFLIHDPLSGSTKRMETYRALLECRDKGKIKSVGVSNYGVKHLEEIKQAGLEAPTVNQIELHPWCQQKDIVEYCKKNDIVVQAYCPIVRGEKWGHPALVGLSKKHGRSEAQVLIRWSLQKGYVPLPKSTHEERIVENGDVFGFELSSEDMGILDGLDEGSQGAISWNPVNAA</sequence>
<dbReference type="Proteomes" id="UP000663826">
    <property type="component" value="Unassembled WGS sequence"/>
</dbReference>
<protein>
    <recommendedName>
        <fullName evidence="5">NADP-dependent oxidoreductase domain-containing protein</fullName>
    </recommendedName>
</protein>
<reference evidence="6" key="1">
    <citation type="submission" date="2021-01" db="EMBL/GenBank/DDBJ databases">
        <authorList>
            <person name="Kaushik A."/>
        </authorList>
    </citation>
    <scope>NUCLEOTIDE SEQUENCE</scope>
    <source>
        <strain evidence="6">AG1-1B</strain>
    </source>
</reference>
<dbReference type="SUPFAM" id="SSF51430">
    <property type="entry name" value="NAD(P)-linked oxidoreductase"/>
    <property type="match status" value="1"/>
</dbReference>
<feature type="domain" description="NADP-dependent oxidoreductase" evidence="5">
    <location>
        <begin position="203"/>
        <end position="262"/>
    </location>
</feature>
<dbReference type="PANTHER" id="PTHR43827:SF13">
    <property type="entry name" value="ALDO_KETO REDUCTASE FAMILY PROTEIN"/>
    <property type="match status" value="1"/>
</dbReference>
<dbReference type="InterPro" id="IPR023210">
    <property type="entry name" value="NADP_OxRdtase_dom"/>
</dbReference>
<keyword evidence="2" id="KW-0560">Oxidoreductase</keyword>
<organism evidence="6 7">
    <name type="scientific">Rhizoctonia solani</name>
    <dbReference type="NCBI Taxonomy" id="456999"/>
    <lineage>
        <taxon>Eukaryota</taxon>
        <taxon>Fungi</taxon>
        <taxon>Dikarya</taxon>
        <taxon>Basidiomycota</taxon>
        <taxon>Agaricomycotina</taxon>
        <taxon>Agaricomycetes</taxon>
        <taxon>Cantharellales</taxon>
        <taxon>Ceratobasidiaceae</taxon>
        <taxon>Rhizoctonia</taxon>
    </lineage>
</organism>